<protein>
    <submittedName>
        <fullName evidence="14">4Fe-4S binding protein</fullName>
    </submittedName>
</protein>
<keyword evidence="10" id="KW-0830">Ubiquinone</keyword>
<organism evidence="14 15">
    <name type="scientific">Candidatus Desulfolinea nitratireducens</name>
    <dbReference type="NCBI Taxonomy" id="2841698"/>
    <lineage>
        <taxon>Bacteria</taxon>
        <taxon>Bacillati</taxon>
        <taxon>Chloroflexota</taxon>
        <taxon>Anaerolineae</taxon>
        <taxon>Anaerolineales</taxon>
        <taxon>Anaerolineales incertae sedis</taxon>
        <taxon>Candidatus Desulfolinea</taxon>
    </lineage>
</organism>
<proteinExistence type="predicted"/>
<keyword evidence="9" id="KW-0520">NAD</keyword>
<evidence type="ECO:0000313" key="14">
    <source>
        <dbReference type="EMBL" id="MBC8337033.1"/>
    </source>
</evidence>
<dbReference type="PROSITE" id="PS51379">
    <property type="entry name" value="4FE4S_FER_2"/>
    <property type="match status" value="2"/>
</dbReference>
<evidence type="ECO:0000256" key="10">
    <source>
        <dbReference type="ARBA" id="ARBA00023075"/>
    </source>
</evidence>
<feature type="domain" description="4Fe-4S ferredoxin-type" evidence="13">
    <location>
        <begin position="118"/>
        <end position="147"/>
    </location>
</feature>
<dbReference type="Pfam" id="PF12838">
    <property type="entry name" value="Fer4_7"/>
    <property type="match status" value="1"/>
</dbReference>
<feature type="domain" description="4Fe-4S ferredoxin-type" evidence="13">
    <location>
        <begin position="76"/>
        <end position="105"/>
    </location>
</feature>
<dbReference type="InterPro" id="IPR017896">
    <property type="entry name" value="4Fe4S_Fe-S-bd"/>
</dbReference>
<sequence>MYGKGILKGLGVTLKRFVNTYLEDIKWLGKRYYTAEGIAHRSSKNANGIFTIQYPEEKLPVPEEFRYIPFLVFDEGEDGAEIIRCTSCGICAKVCPPQCIWIVRSNDPKTGRPIPDPAEFVIDVDICMNCGLCAEYCPFDAIKMDHDYEIASYGRTVFDKEQLMKSATYYDEIRPINNSIEEAARKAKEEAKAAMAAARAEKAAKAAEEN</sequence>
<dbReference type="InterPro" id="IPR017900">
    <property type="entry name" value="4Fe4S_Fe_S_CS"/>
</dbReference>
<feature type="coiled-coil region" evidence="12">
    <location>
        <begin position="177"/>
        <end position="210"/>
    </location>
</feature>
<dbReference type="SUPFAM" id="SSF54862">
    <property type="entry name" value="4Fe-4S ferredoxins"/>
    <property type="match status" value="1"/>
</dbReference>
<evidence type="ECO:0000256" key="7">
    <source>
        <dbReference type="ARBA" id="ARBA00023004"/>
    </source>
</evidence>
<keyword evidence="2" id="KW-0004">4Fe-4S</keyword>
<keyword evidence="8" id="KW-0411">Iron-sulfur</keyword>
<evidence type="ECO:0000256" key="1">
    <source>
        <dbReference type="ARBA" id="ARBA00022475"/>
    </source>
</evidence>
<evidence type="ECO:0000256" key="9">
    <source>
        <dbReference type="ARBA" id="ARBA00023027"/>
    </source>
</evidence>
<keyword evidence="3" id="KW-0874">Quinone</keyword>
<evidence type="ECO:0000256" key="4">
    <source>
        <dbReference type="ARBA" id="ARBA00022723"/>
    </source>
</evidence>
<evidence type="ECO:0000256" key="11">
    <source>
        <dbReference type="ARBA" id="ARBA00023136"/>
    </source>
</evidence>
<accession>A0A8J6THG3</accession>
<dbReference type="GO" id="GO:0046872">
    <property type="term" value="F:metal ion binding"/>
    <property type="evidence" value="ECO:0007669"/>
    <property type="project" value="UniProtKB-KW"/>
</dbReference>
<gene>
    <name evidence="14" type="ORF">H8E29_17390</name>
</gene>
<keyword evidence="6" id="KW-1278">Translocase</keyword>
<keyword evidence="4" id="KW-0479">Metal-binding</keyword>
<keyword evidence="5" id="KW-0677">Repeat</keyword>
<dbReference type="InterPro" id="IPR010226">
    <property type="entry name" value="NADH_quinone_OxRdtase_chainI"/>
</dbReference>
<dbReference type="AlphaFoldDB" id="A0A8J6THG3"/>
<dbReference type="PROSITE" id="PS00198">
    <property type="entry name" value="4FE4S_FER_1"/>
    <property type="match status" value="1"/>
</dbReference>
<evidence type="ECO:0000256" key="3">
    <source>
        <dbReference type="ARBA" id="ARBA00022719"/>
    </source>
</evidence>
<name>A0A8J6THG3_9CHLR</name>
<dbReference type="GO" id="GO:0016020">
    <property type="term" value="C:membrane"/>
    <property type="evidence" value="ECO:0007669"/>
    <property type="project" value="InterPro"/>
</dbReference>
<keyword evidence="12" id="KW-0175">Coiled coil</keyword>
<dbReference type="GO" id="GO:0048038">
    <property type="term" value="F:quinone binding"/>
    <property type="evidence" value="ECO:0007669"/>
    <property type="project" value="UniProtKB-KW"/>
</dbReference>
<dbReference type="PANTHER" id="PTHR10849:SF24">
    <property type="entry name" value="NADH-QUINONE OXIDOREDUCTASE SUBUNIT I 2"/>
    <property type="match status" value="1"/>
</dbReference>
<dbReference type="GO" id="GO:0051539">
    <property type="term" value="F:4 iron, 4 sulfur cluster binding"/>
    <property type="evidence" value="ECO:0007669"/>
    <property type="project" value="UniProtKB-KW"/>
</dbReference>
<dbReference type="PANTHER" id="PTHR10849">
    <property type="entry name" value="NADH DEHYDROGENASE UBIQUINONE IRON-SULFUR PROTEIN 8, MITOCHONDRIAL"/>
    <property type="match status" value="1"/>
</dbReference>
<reference evidence="14 15" key="1">
    <citation type="submission" date="2020-08" db="EMBL/GenBank/DDBJ databases">
        <title>Bridging the membrane lipid divide: bacteria of the FCB group superphylum have the potential to synthesize archaeal ether lipids.</title>
        <authorList>
            <person name="Villanueva L."/>
            <person name="Von Meijenfeldt F.A.B."/>
            <person name="Westbye A.B."/>
            <person name="Yadav S."/>
            <person name="Hopmans E.C."/>
            <person name="Dutilh B.E."/>
            <person name="Sinninghe Damste J.S."/>
        </authorList>
    </citation>
    <scope>NUCLEOTIDE SEQUENCE [LARGE SCALE GENOMIC DNA]</scope>
    <source>
        <strain evidence="14">NIOZ-UU36</strain>
    </source>
</reference>
<keyword evidence="1" id="KW-1003">Cell membrane</keyword>
<evidence type="ECO:0000259" key="13">
    <source>
        <dbReference type="PROSITE" id="PS51379"/>
    </source>
</evidence>
<evidence type="ECO:0000256" key="5">
    <source>
        <dbReference type="ARBA" id="ARBA00022737"/>
    </source>
</evidence>
<dbReference type="GO" id="GO:0016651">
    <property type="term" value="F:oxidoreductase activity, acting on NAD(P)H"/>
    <property type="evidence" value="ECO:0007669"/>
    <property type="project" value="InterPro"/>
</dbReference>
<evidence type="ECO:0000256" key="6">
    <source>
        <dbReference type="ARBA" id="ARBA00022967"/>
    </source>
</evidence>
<evidence type="ECO:0000313" key="15">
    <source>
        <dbReference type="Proteomes" id="UP000614469"/>
    </source>
</evidence>
<comment type="caution">
    <text evidence="14">The sequence shown here is derived from an EMBL/GenBank/DDBJ whole genome shotgun (WGS) entry which is preliminary data.</text>
</comment>
<dbReference type="Gene3D" id="3.30.70.3270">
    <property type="match status" value="1"/>
</dbReference>
<evidence type="ECO:0000256" key="2">
    <source>
        <dbReference type="ARBA" id="ARBA00022485"/>
    </source>
</evidence>
<dbReference type="EMBL" id="JACNJN010000222">
    <property type="protein sequence ID" value="MBC8337033.1"/>
    <property type="molecule type" value="Genomic_DNA"/>
</dbReference>
<keyword evidence="11" id="KW-0472">Membrane</keyword>
<dbReference type="Proteomes" id="UP000614469">
    <property type="component" value="Unassembled WGS sequence"/>
</dbReference>
<keyword evidence="7" id="KW-0408">Iron</keyword>
<evidence type="ECO:0000256" key="8">
    <source>
        <dbReference type="ARBA" id="ARBA00023014"/>
    </source>
</evidence>
<evidence type="ECO:0000256" key="12">
    <source>
        <dbReference type="SAM" id="Coils"/>
    </source>
</evidence>